<dbReference type="GO" id="GO:0005886">
    <property type="term" value="C:plasma membrane"/>
    <property type="evidence" value="ECO:0007669"/>
    <property type="project" value="TreeGrafter"/>
</dbReference>
<feature type="transmembrane region" description="Helical" evidence="7">
    <location>
        <begin position="89"/>
        <end position="110"/>
    </location>
</feature>
<evidence type="ECO:0000259" key="8">
    <source>
        <dbReference type="Pfam" id="PF01545"/>
    </source>
</evidence>
<dbReference type="Gene3D" id="3.30.70.1350">
    <property type="entry name" value="Cation efflux protein, cytoplasmic domain"/>
    <property type="match status" value="1"/>
</dbReference>
<organism evidence="10 11">
    <name type="scientific">Entotheonella factor</name>
    <dbReference type="NCBI Taxonomy" id="1429438"/>
    <lineage>
        <taxon>Bacteria</taxon>
        <taxon>Pseudomonadati</taxon>
        <taxon>Nitrospinota/Tectimicrobiota group</taxon>
        <taxon>Candidatus Tectimicrobiota</taxon>
        <taxon>Candidatus Entotheonellia</taxon>
        <taxon>Candidatus Entotheonellales</taxon>
        <taxon>Candidatus Entotheonellaceae</taxon>
        <taxon>Candidatus Entotheonella</taxon>
    </lineage>
</organism>
<keyword evidence="11" id="KW-1185">Reference proteome</keyword>
<evidence type="ECO:0000256" key="5">
    <source>
        <dbReference type="ARBA" id="ARBA00022989"/>
    </source>
</evidence>
<dbReference type="InterPro" id="IPR002524">
    <property type="entry name" value="Cation_efflux"/>
</dbReference>
<dbReference type="GO" id="GO:0006882">
    <property type="term" value="P:intracellular zinc ion homeostasis"/>
    <property type="evidence" value="ECO:0007669"/>
    <property type="project" value="TreeGrafter"/>
</dbReference>
<protein>
    <submittedName>
        <fullName evidence="10">Cation transporter</fullName>
    </submittedName>
</protein>
<dbReference type="NCBIfam" id="TIGR01297">
    <property type="entry name" value="CDF"/>
    <property type="match status" value="1"/>
</dbReference>
<reference evidence="10 11" key="1">
    <citation type="journal article" date="2014" name="Nature">
        <title>An environmental bacterial taxon with a large and distinct metabolic repertoire.</title>
        <authorList>
            <person name="Wilson M.C."/>
            <person name="Mori T."/>
            <person name="Ruckert C."/>
            <person name="Uria A.R."/>
            <person name="Helf M.J."/>
            <person name="Takada K."/>
            <person name="Gernert C."/>
            <person name="Steffens U.A."/>
            <person name="Heycke N."/>
            <person name="Schmitt S."/>
            <person name="Rinke C."/>
            <person name="Helfrich E.J."/>
            <person name="Brachmann A.O."/>
            <person name="Gurgui C."/>
            <person name="Wakimoto T."/>
            <person name="Kracht M."/>
            <person name="Crusemann M."/>
            <person name="Hentschel U."/>
            <person name="Abe I."/>
            <person name="Matsunaga S."/>
            <person name="Kalinowski J."/>
            <person name="Takeyama H."/>
            <person name="Piel J."/>
        </authorList>
    </citation>
    <scope>NUCLEOTIDE SEQUENCE [LARGE SCALE GENOMIC DNA]</scope>
    <source>
        <strain evidence="11">TSY1</strain>
    </source>
</reference>
<dbReference type="InterPro" id="IPR027470">
    <property type="entry name" value="Cation_efflux_CTD"/>
</dbReference>
<dbReference type="PANTHER" id="PTHR43840:SF15">
    <property type="entry name" value="MITOCHONDRIAL METAL TRANSPORTER 1-RELATED"/>
    <property type="match status" value="1"/>
</dbReference>
<evidence type="ECO:0000256" key="4">
    <source>
        <dbReference type="ARBA" id="ARBA00022692"/>
    </source>
</evidence>
<dbReference type="InterPro" id="IPR027469">
    <property type="entry name" value="Cation_efflux_TMD_sf"/>
</dbReference>
<dbReference type="InterPro" id="IPR050291">
    <property type="entry name" value="CDF_Transporter"/>
</dbReference>
<dbReference type="GO" id="GO:0015093">
    <property type="term" value="F:ferrous iron transmembrane transporter activity"/>
    <property type="evidence" value="ECO:0007669"/>
    <property type="project" value="TreeGrafter"/>
</dbReference>
<comment type="subcellular location">
    <subcellularLocation>
        <location evidence="1">Membrane</location>
        <topology evidence="1">Multi-pass membrane protein</topology>
    </subcellularLocation>
</comment>
<comment type="similarity">
    <text evidence="2">Belongs to the cation diffusion facilitator (CDF) transporter (TC 2.A.4) family.</text>
</comment>
<evidence type="ECO:0000313" key="11">
    <source>
        <dbReference type="Proteomes" id="UP000019141"/>
    </source>
</evidence>
<dbReference type="HOGENOM" id="CLU_013430_3_2_7"/>
<keyword evidence="3" id="KW-0813">Transport</keyword>
<dbReference type="GO" id="GO:0015341">
    <property type="term" value="F:zinc efflux antiporter activity"/>
    <property type="evidence" value="ECO:0007669"/>
    <property type="project" value="TreeGrafter"/>
</dbReference>
<feature type="transmembrane region" description="Helical" evidence="7">
    <location>
        <begin position="186"/>
        <end position="204"/>
    </location>
</feature>
<evidence type="ECO:0000256" key="7">
    <source>
        <dbReference type="SAM" id="Phobius"/>
    </source>
</evidence>
<dbReference type="GO" id="GO:0015086">
    <property type="term" value="F:cadmium ion transmembrane transporter activity"/>
    <property type="evidence" value="ECO:0007669"/>
    <property type="project" value="TreeGrafter"/>
</dbReference>
<evidence type="ECO:0000256" key="3">
    <source>
        <dbReference type="ARBA" id="ARBA00022448"/>
    </source>
</evidence>
<evidence type="ECO:0000313" key="10">
    <source>
        <dbReference type="EMBL" id="ETW94070.1"/>
    </source>
</evidence>
<accession>W4L8P4</accession>
<dbReference type="InterPro" id="IPR058533">
    <property type="entry name" value="Cation_efflux_TM"/>
</dbReference>
<name>W4L8P4_ENTF1</name>
<feature type="domain" description="Cation efflux protein cytoplasmic" evidence="9">
    <location>
        <begin position="221"/>
        <end position="290"/>
    </location>
</feature>
<dbReference type="Pfam" id="PF16916">
    <property type="entry name" value="ZT_dimer"/>
    <property type="match status" value="1"/>
</dbReference>
<evidence type="ECO:0000259" key="9">
    <source>
        <dbReference type="Pfam" id="PF16916"/>
    </source>
</evidence>
<dbReference type="Gene3D" id="1.20.1510.10">
    <property type="entry name" value="Cation efflux protein transmembrane domain"/>
    <property type="match status" value="1"/>
</dbReference>
<dbReference type="InterPro" id="IPR036837">
    <property type="entry name" value="Cation_efflux_CTD_sf"/>
</dbReference>
<evidence type="ECO:0000256" key="6">
    <source>
        <dbReference type="ARBA" id="ARBA00023136"/>
    </source>
</evidence>
<dbReference type="Pfam" id="PF01545">
    <property type="entry name" value="Cation_efflux"/>
    <property type="match status" value="1"/>
</dbReference>
<dbReference type="SUPFAM" id="SSF160240">
    <property type="entry name" value="Cation efflux protein cytoplasmic domain-like"/>
    <property type="match status" value="1"/>
</dbReference>
<dbReference type="AlphaFoldDB" id="W4L8P4"/>
<dbReference type="PANTHER" id="PTHR43840">
    <property type="entry name" value="MITOCHONDRIAL METAL TRANSPORTER 1-RELATED"/>
    <property type="match status" value="1"/>
</dbReference>
<comment type="caution">
    <text evidence="10">The sequence shown here is derived from an EMBL/GenBank/DDBJ whole genome shotgun (WGS) entry which is preliminary data.</text>
</comment>
<proteinExistence type="inferred from homology"/>
<feature type="domain" description="Cation efflux protein transmembrane" evidence="8">
    <location>
        <begin position="25"/>
        <end position="212"/>
    </location>
</feature>
<dbReference type="EMBL" id="AZHW01001125">
    <property type="protein sequence ID" value="ETW94070.1"/>
    <property type="molecule type" value="Genomic_DNA"/>
</dbReference>
<feature type="transmembrane region" description="Helical" evidence="7">
    <location>
        <begin position="122"/>
        <end position="140"/>
    </location>
</feature>
<keyword evidence="6 7" id="KW-0472">Membrane</keyword>
<evidence type="ECO:0000256" key="1">
    <source>
        <dbReference type="ARBA" id="ARBA00004141"/>
    </source>
</evidence>
<dbReference type="Proteomes" id="UP000019141">
    <property type="component" value="Unassembled WGS sequence"/>
</dbReference>
<dbReference type="PATRIC" id="fig|1429438.4.peg.6861"/>
<feature type="transmembrane region" description="Helical" evidence="7">
    <location>
        <begin position="20"/>
        <end position="40"/>
    </location>
</feature>
<evidence type="ECO:0000256" key="2">
    <source>
        <dbReference type="ARBA" id="ARBA00008114"/>
    </source>
</evidence>
<keyword evidence="4 7" id="KW-0812">Transmembrane</keyword>
<gene>
    <name evidence="10" type="ORF">ETSY1_36495</name>
</gene>
<sequence length="291" mass="31601">MKFLSKNQSSMHRDRLVRNLILLEGCANLVVLLAKAAVGWSTGSFAILSDAIHSLADVANNGVALVVVRVAGAPPDREHPYGHRKFETLAVFGLATLLTVLAIELALRAIERGEHQVIQHDWSLAIMLGVLAVNLSIALWQGYWARQLNSDLLRADARHTLADVLTTVVVIVGWQLAAAGHLWLDVVFAFCVAALVLWLAYGLFRRAIPVLVDGMAAAPEALSESVRSVPGVRQVRRIRSRWIGTTASVDVVIAVDPQLSTVEAHAIADAIEALLQQQYAVEDSTIHIEPT</sequence>
<keyword evidence="5 7" id="KW-1133">Transmembrane helix</keyword>
<dbReference type="SUPFAM" id="SSF161111">
    <property type="entry name" value="Cation efflux protein transmembrane domain-like"/>
    <property type="match status" value="1"/>
</dbReference>